<name>A0AAD8CKX8_ACIOX</name>
<organism evidence="1 2">
    <name type="scientific">Acipenser oxyrinchus oxyrinchus</name>
    <dbReference type="NCBI Taxonomy" id="40147"/>
    <lineage>
        <taxon>Eukaryota</taxon>
        <taxon>Metazoa</taxon>
        <taxon>Chordata</taxon>
        <taxon>Craniata</taxon>
        <taxon>Vertebrata</taxon>
        <taxon>Euteleostomi</taxon>
        <taxon>Actinopterygii</taxon>
        <taxon>Chondrostei</taxon>
        <taxon>Acipenseriformes</taxon>
        <taxon>Acipenseridae</taxon>
        <taxon>Acipenser</taxon>
    </lineage>
</organism>
<sequence length="105" mass="11746">MAERRCTEVESAIDTLVTEFHKAANNRATVSSAGLTNLVSSQLSNRVKNSEDPTVMAALMKQLNIKDSEGITFQEFWGLIRQLATTEHEQSYKQKKPVECTCRLA</sequence>
<keyword evidence="2" id="KW-1185">Reference proteome</keyword>
<accession>A0AAD8CKX8</accession>
<evidence type="ECO:0000313" key="2">
    <source>
        <dbReference type="Proteomes" id="UP001230051"/>
    </source>
</evidence>
<dbReference type="GO" id="GO:0048306">
    <property type="term" value="F:calcium-dependent protein binding"/>
    <property type="evidence" value="ECO:0007669"/>
    <property type="project" value="TreeGrafter"/>
</dbReference>
<protein>
    <submittedName>
        <fullName evidence="1">Protein S100-A11-like</fullName>
    </submittedName>
</protein>
<dbReference type="SUPFAM" id="SSF47473">
    <property type="entry name" value="EF-hand"/>
    <property type="match status" value="1"/>
</dbReference>
<proteinExistence type="predicted"/>
<dbReference type="GO" id="GO:0005509">
    <property type="term" value="F:calcium ion binding"/>
    <property type="evidence" value="ECO:0007669"/>
    <property type="project" value="TreeGrafter"/>
</dbReference>
<dbReference type="GO" id="GO:0048471">
    <property type="term" value="C:perinuclear region of cytoplasm"/>
    <property type="evidence" value="ECO:0007669"/>
    <property type="project" value="TreeGrafter"/>
</dbReference>
<reference evidence="1" key="1">
    <citation type="submission" date="2022-02" db="EMBL/GenBank/DDBJ databases">
        <title>Atlantic sturgeon de novo genome assembly.</title>
        <authorList>
            <person name="Stock M."/>
            <person name="Klopp C."/>
            <person name="Guiguen Y."/>
            <person name="Cabau C."/>
            <person name="Parinello H."/>
            <person name="Santidrian Yebra-Pimentel E."/>
            <person name="Kuhl H."/>
            <person name="Dirks R.P."/>
            <person name="Guessner J."/>
            <person name="Wuertz S."/>
            <person name="Du K."/>
            <person name="Schartl M."/>
        </authorList>
    </citation>
    <scope>NUCLEOTIDE SEQUENCE</scope>
    <source>
        <strain evidence="1">STURGEONOMICS-FGT-2020</strain>
        <tissue evidence="1">Whole blood</tissue>
    </source>
</reference>
<dbReference type="AlphaFoldDB" id="A0AAD8CKX8"/>
<dbReference type="PANTHER" id="PTHR11639:SF114">
    <property type="entry name" value="PROTEIN S100-A14"/>
    <property type="match status" value="1"/>
</dbReference>
<comment type="caution">
    <text evidence="1">The sequence shown here is derived from an EMBL/GenBank/DDBJ whole genome shotgun (WGS) entry which is preliminary data.</text>
</comment>
<dbReference type="GO" id="GO:0005615">
    <property type="term" value="C:extracellular space"/>
    <property type="evidence" value="ECO:0007669"/>
    <property type="project" value="TreeGrafter"/>
</dbReference>
<gene>
    <name evidence="1" type="ORF">AOXY_G32363</name>
</gene>
<dbReference type="InterPro" id="IPR011992">
    <property type="entry name" value="EF-hand-dom_pair"/>
</dbReference>
<dbReference type="EMBL" id="JAGXEW010000051">
    <property type="protein sequence ID" value="KAK1151513.1"/>
    <property type="molecule type" value="Genomic_DNA"/>
</dbReference>
<dbReference type="Proteomes" id="UP001230051">
    <property type="component" value="Unassembled WGS sequence"/>
</dbReference>
<dbReference type="PANTHER" id="PTHR11639">
    <property type="entry name" value="S100 CALCIUM-BINDING PROTEIN"/>
    <property type="match status" value="1"/>
</dbReference>
<dbReference type="Gene3D" id="1.10.238.10">
    <property type="entry name" value="EF-hand"/>
    <property type="match status" value="1"/>
</dbReference>
<evidence type="ECO:0000313" key="1">
    <source>
        <dbReference type="EMBL" id="KAK1151513.1"/>
    </source>
</evidence>